<dbReference type="PANTHER" id="PTHR34308">
    <property type="entry name" value="COBALAMIN BIOSYNTHESIS PROTEIN CBIB"/>
    <property type="match status" value="1"/>
</dbReference>
<proteinExistence type="inferred from homology"/>
<comment type="caution">
    <text evidence="9">Lacks conserved residue(s) required for the propagation of feature annotation.</text>
</comment>
<keyword evidence="8 9" id="KW-0472">Membrane</keyword>
<comment type="pathway">
    <text evidence="2 9">Cofactor biosynthesis; adenosylcobalamin biosynthesis.</text>
</comment>
<evidence type="ECO:0000256" key="1">
    <source>
        <dbReference type="ARBA" id="ARBA00004651"/>
    </source>
</evidence>
<keyword evidence="7 9" id="KW-1133">Transmembrane helix</keyword>
<dbReference type="GO" id="GO:0005886">
    <property type="term" value="C:plasma membrane"/>
    <property type="evidence" value="ECO:0007669"/>
    <property type="project" value="UniProtKB-SubCell"/>
</dbReference>
<dbReference type="GO" id="GO:0009236">
    <property type="term" value="P:cobalamin biosynthetic process"/>
    <property type="evidence" value="ECO:0007669"/>
    <property type="project" value="UniProtKB-UniRule"/>
</dbReference>
<gene>
    <name evidence="9 10" type="primary">cobD</name>
    <name evidence="10" type="ORF">GBA63_09270</name>
</gene>
<dbReference type="PANTHER" id="PTHR34308:SF1">
    <property type="entry name" value="COBALAMIN BIOSYNTHESIS PROTEIN CBIB"/>
    <property type="match status" value="1"/>
</dbReference>
<keyword evidence="4 9" id="KW-1003">Cell membrane</keyword>
<evidence type="ECO:0000256" key="2">
    <source>
        <dbReference type="ARBA" id="ARBA00004953"/>
    </source>
</evidence>
<evidence type="ECO:0000256" key="8">
    <source>
        <dbReference type="ARBA" id="ARBA00023136"/>
    </source>
</evidence>
<evidence type="ECO:0000313" key="11">
    <source>
        <dbReference type="Proteomes" id="UP000501452"/>
    </source>
</evidence>
<dbReference type="GO" id="GO:0015420">
    <property type="term" value="F:ABC-type vitamin B12 transporter activity"/>
    <property type="evidence" value="ECO:0007669"/>
    <property type="project" value="UniProtKB-UniRule"/>
</dbReference>
<name>A0A6G8Q8M3_9ACTN</name>
<comment type="function">
    <text evidence="9">Converts cobyric acid to cobinamide by the addition of aminopropanol on the F carboxylic group.</text>
</comment>
<feature type="transmembrane region" description="Helical" evidence="9">
    <location>
        <begin position="54"/>
        <end position="75"/>
    </location>
</feature>
<evidence type="ECO:0000256" key="3">
    <source>
        <dbReference type="ARBA" id="ARBA00006263"/>
    </source>
</evidence>
<protein>
    <recommendedName>
        <fullName evidence="9">Cobalamin biosynthesis protein CobD</fullName>
    </recommendedName>
</protein>
<comment type="similarity">
    <text evidence="3 9">Belongs to the CobD/CbiB family.</text>
</comment>
<organism evidence="10 11">
    <name type="scientific">Rubrobacter tropicus</name>
    <dbReference type="NCBI Taxonomy" id="2653851"/>
    <lineage>
        <taxon>Bacteria</taxon>
        <taxon>Bacillati</taxon>
        <taxon>Actinomycetota</taxon>
        <taxon>Rubrobacteria</taxon>
        <taxon>Rubrobacterales</taxon>
        <taxon>Rubrobacteraceae</taxon>
        <taxon>Rubrobacter</taxon>
    </lineage>
</organism>
<comment type="subcellular location">
    <subcellularLocation>
        <location evidence="1 9">Cell membrane</location>
        <topology evidence="1 9">Multi-pass membrane protein</topology>
    </subcellularLocation>
</comment>
<keyword evidence="5 9" id="KW-0169">Cobalamin biosynthesis</keyword>
<sequence length="311" mass="32331">MRQTYGPAVAAALLLDALLGEPPEALHPTVWMGRAISAYENRALRLKNPRDRRIAGVLLAGSLPALVFLCARSVLRFTPRGLRPVVEVALGSTTISMRGLASAAESVQRELDGGDVDAARSRVGEFVGRDTADLTPRGVSRAAVESVAENASDGVIGPMLYGFLFGAPGALAYKAVNTIDSMVGYRRGPYLELGWAGARLDDLANLAPARLTVLAVAAASGAPARTITTALRYGPLSSSPNAGYVEAAFAGALGLRLGGTNVYGGVGRPGALLGEGRPPQAGDIGRAVRLMRRLCAFLALTMLLVEGARRG</sequence>
<dbReference type="AlphaFoldDB" id="A0A6G8Q8M3"/>
<dbReference type="NCBIfam" id="TIGR00380">
    <property type="entry name" value="cobal_cbiB"/>
    <property type="match status" value="1"/>
</dbReference>
<dbReference type="Pfam" id="PF03186">
    <property type="entry name" value="CobD_Cbib"/>
    <property type="match status" value="1"/>
</dbReference>
<evidence type="ECO:0000256" key="4">
    <source>
        <dbReference type="ARBA" id="ARBA00022475"/>
    </source>
</evidence>
<reference evidence="10 11" key="1">
    <citation type="submission" date="2019-10" db="EMBL/GenBank/DDBJ databases">
        <title>Rubrobacter sp nov SCSIO 52090 isolated from a deep-sea sediment in the South China Sea.</title>
        <authorList>
            <person name="Chen R.W."/>
        </authorList>
    </citation>
    <scope>NUCLEOTIDE SEQUENCE [LARGE SCALE GENOMIC DNA]</scope>
    <source>
        <strain evidence="10 11">SCSIO 52909</strain>
    </source>
</reference>
<evidence type="ECO:0000256" key="7">
    <source>
        <dbReference type="ARBA" id="ARBA00022989"/>
    </source>
</evidence>
<dbReference type="EMBL" id="CP045119">
    <property type="protein sequence ID" value="QIN82821.1"/>
    <property type="molecule type" value="Genomic_DNA"/>
</dbReference>
<dbReference type="GO" id="GO:0048472">
    <property type="term" value="F:threonine-phosphate decarboxylase activity"/>
    <property type="evidence" value="ECO:0007669"/>
    <property type="project" value="InterPro"/>
</dbReference>
<dbReference type="UniPathway" id="UPA00148"/>
<dbReference type="Proteomes" id="UP000501452">
    <property type="component" value="Chromosome"/>
</dbReference>
<evidence type="ECO:0000256" key="5">
    <source>
        <dbReference type="ARBA" id="ARBA00022573"/>
    </source>
</evidence>
<keyword evidence="6 9" id="KW-0812">Transmembrane</keyword>
<dbReference type="InterPro" id="IPR004485">
    <property type="entry name" value="Cobalamin_biosynth_CobD/CbiB"/>
</dbReference>
<dbReference type="KEGG" id="rub:GBA63_09270"/>
<accession>A0A6G8Q8M3</accession>
<evidence type="ECO:0000313" key="10">
    <source>
        <dbReference type="EMBL" id="QIN82821.1"/>
    </source>
</evidence>
<dbReference type="HAMAP" id="MF_00024">
    <property type="entry name" value="CobD_CbiB"/>
    <property type="match status" value="1"/>
</dbReference>
<evidence type="ECO:0000256" key="9">
    <source>
        <dbReference type="HAMAP-Rule" id="MF_00024"/>
    </source>
</evidence>
<dbReference type="RefSeq" id="WP_166175526.1">
    <property type="nucleotide sequence ID" value="NZ_CP045119.1"/>
</dbReference>
<evidence type="ECO:0000256" key="6">
    <source>
        <dbReference type="ARBA" id="ARBA00022692"/>
    </source>
</evidence>
<keyword evidence="11" id="KW-1185">Reference proteome</keyword>